<feature type="chain" id="PRO_5019314052" description="PEP-CTERM sorting domain-containing protein" evidence="1">
    <location>
        <begin position="23"/>
        <end position="246"/>
    </location>
</feature>
<keyword evidence="3" id="KW-1185">Reference proteome</keyword>
<evidence type="ECO:0008006" key="4">
    <source>
        <dbReference type="Google" id="ProtNLM"/>
    </source>
</evidence>
<gene>
    <name evidence="2" type="ORF">EOE66_03300</name>
</gene>
<sequence>MKFMRTLPLAWGLALGGLAAQAAPVIGAATDPVSGQSALTATGHDRFDTEFFADQAALADLLSGTGFAAGPLRAVGSEVEVRYVGTMAAHAGELFLQGSGALFSTRDGLSAADAAGDFSLTIDSISRSRTISGLSAFEALVFGMQAEAFAGDAGLGLAGNAAAQVLASGQGAVRARSVGTNTWLLGFETFGALDYADAVMWVRGVSFDSPPEPPPVQGVPLPGSLSLVLAGLGALALRPGRRRANR</sequence>
<accession>A0A437RS80</accession>
<dbReference type="Proteomes" id="UP000285575">
    <property type="component" value="Unassembled WGS sequence"/>
</dbReference>
<dbReference type="AlphaFoldDB" id="A0A437RS80"/>
<evidence type="ECO:0000256" key="1">
    <source>
        <dbReference type="SAM" id="SignalP"/>
    </source>
</evidence>
<evidence type="ECO:0000313" key="3">
    <source>
        <dbReference type="Proteomes" id="UP000285575"/>
    </source>
</evidence>
<feature type="signal peptide" evidence="1">
    <location>
        <begin position="1"/>
        <end position="22"/>
    </location>
</feature>
<comment type="caution">
    <text evidence="2">The sequence shown here is derived from an EMBL/GenBank/DDBJ whole genome shotgun (WGS) entry which is preliminary data.</text>
</comment>
<evidence type="ECO:0000313" key="2">
    <source>
        <dbReference type="EMBL" id="RVU49598.1"/>
    </source>
</evidence>
<protein>
    <recommendedName>
        <fullName evidence="4">PEP-CTERM sorting domain-containing protein</fullName>
    </recommendedName>
</protein>
<dbReference type="RefSeq" id="WP_128227232.1">
    <property type="nucleotide sequence ID" value="NZ_SACR01000001.1"/>
</dbReference>
<dbReference type="EMBL" id="SACR01000001">
    <property type="protein sequence ID" value="RVU49598.1"/>
    <property type="molecule type" value="Genomic_DNA"/>
</dbReference>
<proteinExistence type="predicted"/>
<name>A0A437RS80_9BURK</name>
<organism evidence="2 3">
    <name type="scientific">Rubrivivax rivuli</name>
    <dbReference type="NCBI Taxonomy" id="1862385"/>
    <lineage>
        <taxon>Bacteria</taxon>
        <taxon>Pseudomonadati</taxon>
        <taxon>Pseudomonadota</taxon>
        <taxon>Betaproteobacteria</taxon>
        <taxon>Burkholderiales</taxon>
        <taxon>Sphaerotilaceae</taxon>
        <taxon>Rubrivivax</taxon>
    </lineage>
</organism>
<reference evidence="2 3" key="1">
    <citation type="submission" date="2019-01" db="EMBL/GenBank/DDBJ databases">
        <authorList>
            <person name="Chen W.-M."/>
        </authorList>
    </citation>
    <scope>NUCLEOTIDE SEQUENCE [LARGE SCALE GENOMIC DNA]</scope>
    <source>
        <strain evidence="2 3">KYPY4</strain>
    </source>
</reference>
<keyword evidence="1" id="KW-0732">Signal</keyword>